<dbReference type="RefSeq" id="WP_379771781.1">
    <property type="nucleotide sequence ID" value="NZ_JBHSJF010000008.1"/>
</dbReference>
<reference evidence="3" key="1">
    <citation type="journal article" date="2019" name="Int. J. Syst. Evol. Microbiol.">
        <title>The Global Catalogue of Microorganisms (GCM) 10K type strain sequencing project: providing services to taxonomists for standard genome sequencing and annotation.</title>
        <authorList>
            <consortium name="The Broad Institute Genomics Platform"/>
            <consortium name="The Broad Institute Genome Sequencing Center for Infectious Disease"/>
            <person name="Wu L."/>
            <person name="Ma J."/>
        </authorList>
    </citation>
    <scope>NUCLEOTIDE SEQUENCE [LARGE SCALE GENOMIC DNA]</scope>
    <source>
        <strain evidence="3">CGMCC 1.16444</strain>
    </source>
</reference>
<dbReference type="PANTHER" id="PTHR34215:SF1">
    <property type="entry name" value="YLXR DOMAIN-CONTAINING PROTEIN"/>
    <property type="match status" value="1"/>
</dbReference>
<dbReference type="SUPFAM" id="SSF55315">
    <property type="entry name" value="L30e-like"/>
    <property type="match status" value="1"/>
</dbReference>
<dbReference type="Gene3D" id="3.30.1330.30">
    <property type="match status" value="1"/>
</dbReference>
<sequence>MDRRTARDRFRRTGCRRGSGLIADEKDDLRAVSRTCAVTREVLPVEDLIRFVRAPDGNVVPDIKRRLPGRGVWVGARAERVAEAVKKRVFSRGFKDQVTVRPDLAEEVDLLLERAALDMLSMANKAGKVVSGYGKVETALNRGEALIVLHARDGAEDGRRKIAQVARRAGKDGGSVAVIEPFVSGQMDLALGRENVIHAALLAAPVSDAFLARTNELARYRNDEPGRPAETDVE</sequence>
<dbReference type="EMBL" id="JBHSJF010000008">
    <property type="protein sequence ID" value="MFC5069572.1"/>
    <property type="molecule type" value="Genomic_DNA"/>
</dbReference>
<dbReference type="InterPro" id="IPR029064">
    <property type="entry name" value="Ribosomal_eL30-like_sf"/>
</dbReference>
<comment type="caution">
    <text evidence="2">The sequence shown here is derived from an EMBL/GenBank/DDBJ whole genome shotgun (WGS) entry which is preliminary data.</text>
</comment>
<dbReference type="PANTHER" id="PTHR34215">
    <property type="entry name" value="BLL0784 PROTEIN"/>
    <property type="match status" value="1"/>
</dbReference>
<dbReference type="InterPro" id="IPR037465">
    <property type="entry name" value="YlxR"/>
</dbReference>
<evidence type="ECO:0000313" key="3">
    <source>
        <dbReference type="Proteomes" id="UP001595796"/>
    </source>
</evidence>
<dbReference type="InterPro" id="IPR007393">
    <property type="entry name" value="YlxR_dom"/>
</dbReference>
<dbReference type="SUPFAM" id="SSF64376">
    <property type="entry name" value="YlxR-like"/>
    <property type="match status" value="1"/>
</dbReference>
<organism evidence="2 3">
    <name type="scientific">Flaviflagellibacter deserti</name>
    <dbReference type="NCBI Taxonomy" id="2267266"/>
    <lineage>
        <taxon>Bacteria</taxon>
        <taxon>Pseudomonadati</taxon>
        <taxon>Pseudomonadota</taxon>
        <taxon>Alphaproteobacteria</taxon>
        <taxon>Hyphomicrobiales</taxon>
        <taxon>Flaviflagellibacter</taxon>
    </lineage>
</organism>
<keyword evidence="3" id="KW-1185">Reference proteome</keyword>
<dbReference type="Gene3D" id="3.30.1230.10">
    <property type="entry name" value="YlxR-like"/>
    <property type="match status" value="1"/>
</dbReference>
<gene>
    <name evidence="2" type="ORF">ACFPFW_16260</name>
</gene>
<dbReference type="Pfam" id="PF04296">
    <property type="entry name" value="YlxR"/>
    <property type="match status" value="1"/>
</dbReference>
<dbReference type="NCBIfam" id="NF006622">
    <property type="entry name" value="PRK09190.1"/>
    <property type="match status" value="1"/>
</dbReference>
<name>A0ABV9Z605_9HYPH</name>
<proteinExistence type="predicted"/>
<evidence type="ECO:0000313" key="2">
    <source>
        <dbReference type="EMBL" id="MFC5069572.1"/>
    </source>
</evidence>
<evidence type="ECO:0000259" key="1">
    <source>
        <dbReference type="Pfam" id="PF04296"/>
    </source>
</evidence>
<protein>
    <submittedName>
        <fullName evidence="2">RNA-binding protein</fullName>
    </submittedName>
</protein>
<dbReference type="Proteomes" id="UP001595796">
    <property type="component" value="Unassembled WGS sequence"/>
</dbReference>
<feature type="domain" description="YlxR" evidence="1">
    <location>
        <begin position="34"/>
        <end position="108"/>
    </location>
</feature>
<dbReference type="InterPro" id="IPR035931">
    <property type="entry name" value="YlxR-like_sf"/>
</dbReference>
<dbReference type="CDD" id="cd00279">
    <property type="entry name" value="YlxR"/>
    <property type="match status" value="1"/>
</dbReference>
<accession>A0ABV9Z605</accession>